<name>A0A016WA07_9BILA</name>
<reference evidence="3" key="1">
    <citation type="journal article" date="2015" name="Nat. Genet.">
        <title>The genome and transcriptome of the zoonotic hookworm Ancylostoma ceylanicum identify infection-specific gene families.</title>
        <authorList>
            <person name="Schwarz E.M."/>
            <person name="Hu Y."/>
            <person name="Antoshechkin I."/>
            <person name="Miller M.M."/>
            <person name="Sternberg P.W."/>
            <person name="Aroian R.V."/>
        </authorList>
    </citation>
    <scope>NUCLEOTIDE SEQUENCE</scope>
    <source>
        <strain evidence="3">HY135</strain>
    </source>
</reference>
<dbReference type="InterPro" id="IPR018244">
    <property type="entry name" value="Allrgn_V5/Tpx1_CS"/>
</dbReference>
<gene>
    <name evidence="2" type="primary">Acey_s0967.g3238</name>
    <name evidence="2" type="ORF">Y032_0967g3238</name>
</gene>
<dbReference type="InterPro" id="IPR001283">
    <property type="entry name" value="CRISP-related"/>
</dbReference>
<evidence type="ECO:0000259" key="1">
    <source>
        <dbReference type="SMART" id="SM00198"/>
    </source>
</evidence>
<dbReference type="GO" id="GO:0005576">
    <property type="term" value="C:extracellular region"/>
    <property type="evidence" value="ECO:0007669"/>
    <property type="project" value="InterPro"/>
</dbReference>
<dbReference type="Proteomes" id="UP000024635">
    <property type="component" value="Unassembled WGS sequence"/>
</dbReference>
<dbReference type="SUPFAM" id="SSF55797">
    <property type="entry name" value="PR-1-like"/>
    <property type="match status" value="1"/>
</dbReference>
<dbReference type="EMBL" id="JARK01000567">
    <property type="protein sequence ID" value="EYC35863.1"/>
    <property type="molecule type" value="Genomic_DNA"/>
</dbReference>
<dbReference type="CDD" id="cd05380">
    <property type="entry name" value="CAP_euk"/>
    <property type="match status" value="1"/>
</dbReference>
<evidence type="ECO:0000313" key="2">
    <source>
        <dbReference type="EMBL" id="EYC35863.1"/>
    </source>
</evidence>
<dbReference type="PANTHER" id="PTHR10334">
    <property type="entry name" value="CYSTEINE-RICH SECRETORY PROTEIN-RELATED"/>
    <property type="match status" value="1"/>
</dbReference>
<accession>A0A016WA07</accession>
<keyword evidence="3" id="KW-1185">Reference proteome</keyword>
<protein>
    <recommendedName>
        <fullName evidence="1">SCP domain-containing protein</fullName>
    </recommendedName>
</protein>
<dbReference type="Pfam" id="PF00188">
    <property type="entry name" value="CAP"/>
    <property type="match status" value="1"/>
</dbReference>
<proteinExistence type="predicted"/>
<dbReference type="PROSITE" id="PS01010">
    <property type="entry name" value="CRISP_2"/>
    <property type="match status" value="1"/>
</dbReference>
<evidence type="ECO:0000313" key="3">
    <source>
        <dbReference type="Proteomes" id="UP000024635"/>
    </source>
</evidence>
<sequence>MGLKRPEKGGRFNDIVSNETSCVYLGKSSGKLKVEIPKDCGTPMTVKLRRSLLLAHNRYRSRAARGKYTIKAKKSALKKLPTAARMLVLKYNCSLEQTAMKWANQAQCQMTHSDYDVGENLYAVSGTSTSLESAAEVRSNLTVSPNSLDDKSFHQSATEPWVEEINQFGISSALTQRPGIGHATQVLWGTTETLGCGVIKCKDGGIMVVCQYYPAGNYVGQAMYKSGKPLSECGSGKRKEVAHTKTGLCFSP</sequence>
<dbReference type="Gene3D" id="3.40.33.10">
    <property type="entry name" value="CAP"/>
    <property type="match status" value="1"/>
</dbReference>
<dbReference type="InterPro" id="IPR014044">
    <property type="entry name" value="CAP_dom"/>
</dbReference>
<dbReference type="AlphaFoldDB" id="A0A016WA07"/>
<comment type="caution">
    <text evidence="2">The sequence shown here is derived from an EMBL/GenBank/DDBJ whole genome shotgun (WGS) entry which is preliminary data.</text>
</comment>
<dbReference type="OrthoDB" id="6156371at2759"/>
<dbReference type="PRINTS" id="PR00837">
    <property type="entry name" value="V5TPXLIKE"/>
</dbReference>
<dbReference type="SMART" id="SM00198">
    <property type="entry name" value="SCP"/>
    <property type="match status" value="1"/>
</dbReference>
<dbReference type="InterPro" id="IPR035940">
    <property type="entry name" value="CAP_sf"/>
</dbReference>
<feature type="domain" description="SCP" evidence="1">
    <location>
        <begin position="47"/>
        <end position="220"/>
    </location>
</feature>
<organism evidence="2 3">
    <name type="scientific">Ancylostoma ceylanicum</name>
    <dbReference type="NCBI Taxonomy" id="53326"/>
    <lineage>
        <taxon>Eukaryota</taxon>
        <taxon>Metazoa</taxon>
        <taxon>Ecdysozoa</taxon>
        <taxon>Nematoda</taxon>
        <taxon>Chromadorea</taxon>
        <taxon>Rhabditida</taxon>
        <taxon>Rhabditina</taxon>
        <taxon>Rhabditomorpha</taxon>
        <taxon>Strongyloidea</taxon>
        <taxon>Ancylostomatidae</taxon>
        <taxon>Ancylostomatinae</taxon>
        <taxon>Ancylostoma</taxon>
    </lineage>
</organism>